<dbReference type="PRINTS" id="PR00702">
    <property type="entry name" value="ACRIFLAVINRP"/>
</dbReference>
<dbReference type="NCBIfam" id="TIGR01129">
    <property type="entry name" value="secD"/>
    <property type="match status" value="1"/>
</dbReference>
<dbReference type="InterPro" id="IPR048634">
    <property type="entry name" value="SecD_SecF_C"/>
</dbReference>
<protein>
    <recommendedName>
        <fullName evidence="9">Protein translocase subunit SecD</fullName>
    </recommendedName>
</protein>
<dbReference type="InterPro" id="IPR055344">
    <property type="entry name" value="SecD_SecF_C_bact"/>
</dbReference>
<keyword evidence="6 9" id="KW-1133">Transmembrane helix</keyword>
<dbReference type="PANTHER" id="PTHR30081">
    <property type="entry name" value="PROTEIN-EXPORT MEMBRANE PROTEIN SEC"/>
    <property type="match status" value="1"/>
</dbReference>
<evidence type="ECO:0000256" key="2">
    <source>
        <dbReference type="ARBA" id="ARBA00022448"/>
    </source>
</evidence>
<dbReference type="Gene3D" id="3.30.1360.200">
    <property type="match status" value="1"/>
</dbReference>
<feature type="transmembrane region" description="Helical" evidence="9">
    <location>
        <begin position="561"/>
        <end position="582"/>
    </location>
</feature>
<keyword evidence="4 9" id="KW-0812">Transmembrane</keyword>
<dbReference type="PROSITE" id="PS50198">
    <property type="entry name" value="PPIC_PPIASE_2"/>
    <property type="match status" value="2"/>
</dbReference>
<evidence type="ECO:0000313" key="12">
    <source>
        <dbReference type="EMBL" id="PIR76769.1"/>
    </source>
</evidence>
<reference evidence="13" key="1">
    <citation type="submission" date="2017-09" db="EMBL/GenBank/DDBJ databases">
        <title>Depth-based differentiation of microbial function through sediment-hosted aquifers and enrichment of novel symbionts in the deep terrestrial subsurface.</title>
        <authorList>
            <person name="Probst A.J."/>
            <person name="Ladd B."/>
            <person name="Jarett J.K."/>
            <person name="Geller-Mcgrath D.E."/>
            <person name="Sieber C.M.K."/>
            <person name="Emerson J.B."/>
            <person name="Anantharaman K."/>
            <person name="Thomas B.C."/>
            <person name="Malmstrom R."/>
            <person name="Stieglmeier M."/>
            <person name="Klingl A."/>
            <person name="Woyke T."/>
            <person name="Ryan C.M."/>
            <person name="Banfield J.F."/>
        </authorList>
    </citation>
    <scope>NUCLEOTIDE SEQUENCE [LARGE SCALE GENOMIC DNA]</scope>
</reference>
<dbReference type="SUPFAM" id="SSF54534">
    <property type="entry name" value="FKBP-like"/>
    <property type="match status" value="2"/>
</dbReference>
<dbReference type="GO" id="GO:0003755">
    <property type="term" value="F:peptidyl-prolyl cis-trans isomerase activity"/>
    <property type="evidence" value="ECO:0007669"/>
    <property type="project" value="UniProtKB-KW"/>
</dbReference>
<dbReference type="FunFam" id="1.20.1640.10:FF:000004">
    <property type="entry name" value="Protein translocase subunit SecD"/>
    <property type="match status" value="1"/>
</dbReference>
<dbReference type="GO" id="GO:0006605">
    <property type="term" value="P:protein targeting"/>
    <property type="evidence" value="ECO:0007669"/>
    <property type="project" value="UniProtKB-UniRule"/>
</dbReference>
<feature type="transmembrane region" description="Helical" evidence="9">
    <location>
        <begin position="613"/>
        <end position="631"/>
    </location>
</feature>
<feature type="transmembrane region" description="Helical" evidence="9">
    <location>
        <begin position="637"/>
        <end position="658"/>
    </location>
</feature>
<evidence type="ECO:0000256" key="9">
    <source>
        <dbReference type="HAMAP-Rule" id="MF_01463"/>
    </source>
</evidence>
<feature type="transmembrane region" description="Helical" evidence="9">
    <location>
        <begin position="535"/>
        <end position="555"/>
    </location>
</feature>
<dbReference type="Gene3D" id="3.30.70.3400">
    <property type="match status" value="1"/>
</dbReference>
<dbReference type="GO" id="GO:0043952">
    <property type="term" value="P:protein transport by the Sec complex"/>
    <property type="evidence" value="ECO:0007669"/>
    <property type="project" value="UniProtKB-UniRule"/>
</dbReference>
<dbReference type="EMBL" id="PFBY01000005">
    <property type="protein sequence ID" value="PIR76769.1"/>
    <property type="molecule type" value="Genomic_DNA"/>
</dbReference>
<dbReference type="Gene3D" id="1.20.1640.10">
    <property type="entry name" value="Multidrug efflux transporter AcrB transmembrane domain"/>
    <property type="match status" value="1"/>
</dbReference>
<evidence type="ECO:0000256" key="7">
    <source>
        <dbReference type="ARBA" id="ARBA00023010"/>
    </source>
</evidence>
<name>A0A2H0TX80_9BACT</name>
<evidence type="ECO:0000259" key="11">
    <source>
        <dbReference type="PROSITE" id="PS50198"/>
    </source>
</evidence>
<evidence type="ECO:0000256" key="6">
    <source>
        <dbReference type="ARBA" id="ARBA00022989"/>
    </source>
</evidence>
<dbReference type="InterPro" id="IPR054384">
    <property type="entry name" value="SecDF_P1_head"/>
</dbReference>
<feature type="domain" description="PpiC" evidence="11">
    <location>
        <begin position="159"/>
        <end position="253"/>
    </location>
</feature>
<keyword evidence="3 9" id="KW-1003">Cell membrane</keyword>
<dbReference type="PANTHER" id="PTHR30081:SF1">
    <property type="entry name" value="PROTEIN TRANSLOCASE SUBUNIT SECD"/>
    <property type="match status" value="1"/>
</dbReference>
<dbReference type="PROSITE" id="PS01096">
    <property type="entry name" value="PPIC_PPIASE_1"/>
    <property type="match status" value="2"/>
</dbReference>
<dbReference type="Pfam" id="PF02355">
    <property type="entry name" value="SecD_SecF_C"/>
    <property type="match status" value="1"/>
</dbReference>
<dbReference type="Pfam" id="PF22599">
    <property type="entry name" value="SecDF_P1_head"/>
    <property type="match status" value="1"/>
</dbReference>
<evidence type="ECO:0000256" key="5">
    <source>
        <dbReference type="ARBA" id="ARBA00022927"/>
    </source>
</evidence>
<accession>A0A2H0TX80</accession>
<feature type="domain" description="PpiC" evidence="11">
    <location>
        <begin position="258"/>
        <end position="362"/>
    </location>
</feature>
<feature type="transmembrane region" description="Helical" evidence="9">
    <location>
        <begin position="512"/>
        <end position="530"/>
    </location>
</feature>
<sequence length="682" mass="73381">MATKQHTKQQLRAKIRWGIFGIFALLFIALAYDGPTYANRVIDGLNNTVSLGLPHMPDAPFALGLDLQGGAHLIYEADISGIDPADRSDAVEGVRDVIERRVNGIGVGEPNVQTSKEGETYRVLVELPGVTDVNAAIAMIGETPILEFREANITQLRDLTSDEQKQIDTYNEDAKKRAQDVLTRITAGESFEDVAKNVSEDEQSKNNGGYVGFVSQKNINPEIYVWAEKAKEGSLSKTLVETDNGYDILKRGGSKDGDMQTTASHILICYLGAQGCDATMTKQEALAKAEELYATANADNFADLAKENSTDAGSKDTGGSLGTFGPGSMVPAFEEALKAAHPGEIVGPVETEFGYHIIYKEAETPSTEYEISLIHIKKLTATDVLPPQDPWMPTQLSGKNLDRAEVVTDSKTGQIQVSLLFDSEGTALFKDITQRNVGKQVAIFLDGSPISAPVVQTVITDGRAVISGGFDLTEARTLAQRLNAGALPVPVDLVSQQTVGASLGASSFSSSIKAGIAGILIVMLFMIFFYRLPGVISVIALTAYVALTLAIMKLIGVTLTLAGIAGFILSIGMAVDANVLIFERMKEELKEGKSLKGAVEEGFLRAWTSIRDGNISTLITCGFLMFFGSSFVKGFAITLSLGLMVSLFSAITVTRIMLRFIVPWFKERGNLLFLGASKSEEI</sequence>
<dbReference type="InterPro" id="IPR001036">
    <property type="entry name" value="Acrflvin-R"/>
</dbReference>
<organism evidence="12 13">
    <name type="scientific">Candidatus Magasanikbacteria bacterium CG10_big_fil_rev_8_21_14_0_10_42_10</name>
    <dbReference type="NCBI Taxonomy" id="1974649"/>
    <lineage>
        <taxon>Bacteria</taxon>
        <taxon>Candidatus Magasanikiibacteriota</taxon>
    </lineage>
</organism>
<keyword evidence="10" id="KW-0413">Isomerase</keyword>
<evidence type="ECO:0000256" key="4">
    <source>
        <dbReference type="ARBA" id="ARBA00022692"/>
    </source>
</evidence>
<comment type="function">
    <text evidence="9">Part of the Sec protein translocase complex. Interacts with the SecYEG preprotein conducting channel. SecDF uses the proton motive force (PMF) to complete protein translocation after the ATP-dependent function of SecA.</text>
</comment>
<dbReference type="Pfam" id="PF21760">
    <property type="entry name" value="SecD_1st"/>
    <property type="match status" value="1"/>
</dbReference>
<keyword evidence="8 9" id="KW-0472">Membrane</keyword>
<dbReference type="GO" id="GO:0065002">
    <property type="term" value="P:intracellular protein transmembrane transport"/>
    <property type="evidence" value="ECO:0007669"/>
    <property type="project" value="UniProtKB-UniRule"/>
</dbReference>
<dbReference type="InterPro" id="IPR023058">
    <property type="entry name" value="PPIase_PpiC_CS"/>
</dbReference>
<dbReference type="AlphaFoldDB" id="A0A2H0TX80"/>
<evidence type="ECO:0000256" key="1">
    <source>
        <dbReference type="ARBA" id="ARBA00004651"/>
    </source>
</evidence>
<dbReference type="Proteomes" id="UP000231530">
    <property type="component" value="Unassembled WGS sequence"/>
</dbReference>
<evidence type="ECO:0000256" key="8">
    <source>
        <dbReference type="ARBA" id="ARBA00023136"/>
    </source>
</evidence>
<dbReference type="SUPFAM" id="SSF82866">
    <property type="entry name" value="Multidrug efflux transporter AcrB transmembrane domain"/>
    <property type="match status" value="1"/>
</dbReference>
<dbReference type="InterPro" id="IPR022813">
    <property type="entry name" value="SecD/SecF_arch_bac"/>
</dbReference>
<keyword evidence="2 9" id="KW-0813">Transport</keyword>
<dbReference type="InterPro" id="IPR005791">
    <property type="entry name" value="SecD"/>
</dbReference>
<evidence type="ECO:0000313" key="13">
    <source>
        <dbReference type="Proteomes" id="UP000231530"/>
    </source>
</evidence>
<dbReference type="InterPro" id="IPR046357">
    <property type="entry name" value="PPIase_dom_sf"/>
</dbReference>
<dbReference type="NCBIfam" id="TIGR00916">
    <property type="entry name" value="2A0604s01"/>
    <property type="match status" value="1"/>
</dbReference>
<dbReference type="HAMAP" id="MF_01463_B">
    <property type="entry name" value="SecD_B"/>
    <property type="match status" value="1"/>
</dbReference>
<comment type="subcellular location">
    <subcellularLocation>
        <location evidence="1 9">Cell membrane</location>
        <topology evidence="1 9">Multi-pass membrane protein</topology>
    </subcellularLocation>
</comment>
<dbReference type="GO" id="GO:0015450">
    <property type="term" value="F:protein-transporting ATPase activity"/>
    <property type="evidence" value="ECO:0007669"/>
    <property type="project" value="InterPro"/>
</dbReference>
<evidence type="ECO:0000256" key="10">
    <source>
        <dbReference type="PROSITE-ProRule" id="PRU00278"/>
    </source>
</evidence>
<dbReference type="Pfam" id="PF13616">
    <property type="entry name" value="Rotamase_3"/>
    <property type="match status" value="1"/>
</dbReference>
<keyword evidence="10" id="KW-0697">Rotamase</keyword>
<gene>
    <name evidence="9 12" type="primary">secD</name>
    <name evidence="12" type="ORF">COU32_00330</name>
</gene>
<dbReference type="InterPro" id="IPR000297">
    <property type="entry name" value="PPIase_PpiC"/>
</dbReference>
<keyword evidence="5 9" id="KW-0653">Protein transport</keyword>
<evidence type="ECO:0000256" key="3">
    <source>
        <dbReference type="ARBA" id="ARBA00022475"/>
    </source>
</evidence>
<comment type="similarity">
    <text evidence="9">Belongs to the SecD/SecF family. SecD subfamily.</text>
</comment>
<dbReference type="Gene3D" id="3.10.50.40">
    <property type="match status" value="2"/>
</dbReference>
<dbReference type="InterPro" id="IPR048631">
    <property type="entry name" value="SecD_1st"/>
</dbReference>
<proteinExistence type="inferred from homology"/>
<comment type="subunit">
    <text evidence="9">Forms a complex with SecF. Part of the essential Sec protein translocation apparatus which comprises SecA, SecYEG and auxiliary proteins SecDF. Other proteins may also be involved.</text>
</comment>
<keyword evidence="7 9" id="KW-0811">Translocation</keyword>
<dbReference type="GO" id="GO:0005886">
    <property type="term" value="C:plasma membrane"/>
    <property type="evidence" value="ECO:0007669"/>
    <property type="project" value="UniProtKB-SubCell"/>
</dbReference>
<comment type="caution">
    <text evidence="9">Lacks conserved residue(s) required for the propagation of feature annotation.</text>
</comment>
<comment type="caution">
    <text evidence="12">The sequence shown here is derived from an EMBL/GenBank/DDBJ whole genome shotgun (WGS) entry which is preliminary data.</text>
</comment>